<dbReference type="Pfam" id="PF01261">
    <property type="entry name" value="AP_endonuc_2"/>
    <property type="match status" value="1"/>
</dbReference>
<evidence type="ECO:0000256" key="1">
    <source>
        <dbReference type="ARBA" id="ARBA00023235"/>
    </source>
</evidence>
<proteinExistence type="predicted"/>
<gene>
    <name evidence="3" type="ORF">HRbin17_02305</name>
</gene>
<comment type="caution">
    <text evidence="3">The sequence shown here is derived from an EMBL/GenBank/DDBJ whole genome shotgun (WGS) entry which is preliminary data.</text>
</comment>
<dbReference type="PANTHER" id="PTHR43489:SF7">
    <property type="entry name" value="3-DEHYDRO-D-GULOSIDE 4-EPIMERASE-RELATED"/>
    <property type="match status" value="1"/>
</dbReference>
<dbReference type="EMBL" id="BEHT01000037">
    <property type="protein sequence ID" value="GBC99774.1"/>
    <property type="molecule type" value="Genomic_DNA"/>
</dbReference>
<evidence type="ECO:0000313" key="3">
    <source>
        <dbReference type="EMBL" id="GBC99774.1"/>
    </source>
</evidence>
<name>A0A2H5XF28_9BACT</name>
<dbReference type="GO" id="GO:0016853">
    <property type="term" value="F:isomerase activity"/>
    <property type="evidence" value="ECO:0007669"/>
    <property type="project" value="UniProtKB-KW"/>
</dbReference>
<accession>A0A2H5XF28</accession>
<dbReference type="InterPro" id="IPR050417">
    <property type="entry name" value="Sugar_Epim/Isomerase"/>
</dbReference>
<keyword evidence="1 3" id="KW-0413">Isomerase</keyword>
<evidence type="ECO:0000313" key="4">
    <source>
        <dbReference type="Proteomes" id="UP000236173"/>
    </source>
</evidence>
<reference evidence="4" key="1">
    <citation type="submission" date="2017-09" db="EMBL/GenBank/DDBJ databases">
        <title>Metaegenomics of thermophilic ammonia-oxidizing enrichment culture.</title>
        <authorList>
            <person name="Kato S."/>
            <person name="Suzuki K."/>
        </authorList>
    </citation>
    <scope>NUCLEOTIDE SEQUENCE [LARGE SCALE GENOMIC DNA]</scope>
</reference>
<dbReference type="AlphaFoldDB" id="A0A2H5XF28"/>
<organism evidence="3 4">
    <name type="scientific">Candidatus Fervidibacter japonicus</name>
    <dbReference type="NCBI Taxonomy" id="2035412"/>
    <lineage>
        <taxon>Bacteria</taxon>
        <taxon>Candidatus Fervidibacterota</taxon>
        <taxon>Candidatus Fervidibacter</taxon>
    </lineage>
</organism>
<dbReference type="InterPro" id="IPR013022">
    <property type="entry name" value="Xyl_isomerase-like_TIM-brl"/>
</dbReference>
<dbReference type="SUPFAM" id="SSF51658">
    <property type="entry name" value="Xylose isomerase-like"/>
    <property type="match status" value="1"/>
</dbReference>
<protein>
    <submittedName>
        <fullName evidence="3">D-psicose 3-epimerase</fullName>
        <ecNumber evidence="3">5.1.3.30</ecNumber>
    </submittedName>
</protein>
<dbReference type="Gene3D" id="3.20.20.150">
    <property type="entry name" value="Divalent-metal-dependent TIM barrel enzymes"/>
    <property type="match status" value="1"/>
</dbReference>
<evidence type="ECO:0000259" key="2">
    <source>
        <dbReference type="Pfam" id="PF01261"/>
    </source>
</evidence>
<dbReference type="Proteomes" id="UP000236173">
    <property type="component" value="Unassembled WGS sequence"/>
</dbReference>
<sequence length="270" mass="30489">MRLAVRENMVPGATLTEKFRHLQAWGYDAIELTRSSRQECLEEVKQAMRVTGVQVSIVSSIGGGALIEARKEERDRAVQSHKTALEIASELNAVGVISVPLLPTKMQNRPRLPDLSPWQKVEELEWQMMVALYGELADYAQRLGNVVVIVEPLNRYEQWHPNRVEQAVALCRAVGNPHLRTMFDFFHANIEEGDMAEAIRLGGSYLANIHIADSNRLTPPHGHTDFRPCFRALKEIGYGKFMGLECSVVGDPADDLPRCARYLRQLWEEA</sequence>
<dbReference type="PANTHER" id="PTHR43489">
    <property type="entry name" value="ISOMERASE"/>
    <property type="match status" value="1"/>
</dbReference>
<dbReference type="EC" id="5.1.3.30" evidence="3"/>
<dbReference type="InterPro" id="IPR036237">
    <property type="entry name" value="Xyl_isomerase-like_sf"/>
</dbReference>
<feature type="domain" description="Xylose isomerase-like TIM barrel" evidence="2">
    <location>
        <begin position="19"/>
        <end position="265"/>
    </location>
</feature>